<reference evidence="1 2" key="1">
    <citation type="submission" date="2019-04" db="EMBL/GenBank/DDBJ databases">
        <title>Mesorhizobium composti sp. nov., isolated from compost.</title>
        <authorList>
            <person name="Lin S.-Y."/>
            <person name="Hameed A."/>
            <person name="Hsieh Y.-T."/>
            <person name="Young C.-C."/>
        </authorList>
    </citation>
    <scope>NUCLEOTIDE SEQUENCE [LARGE SCALE GENOMIC DNA]</scope>
    <source>
        <strain evidence="1 2">CC-YTH430</strain>
    </source>
</reference>
<gene>
    <name evidence="1" type="ORF">E6C48_13475</name>
</gene>
<dbReference type="SMART" id="SM00855">
    <property type="entry name" value="PGAM"/>
    <property type="match status" value="1"/>
</dbReference>
<dbReference type="Gene3D" id="3.40.50.1240">
    <property type="entry name" value="Phosphoglycerate mutase-like"/>
    <property type="match status" value="1"/>
</dbReference>
<evidence type="ECO:0000313" key="2">
    <source>
        <dbReference type="Proteomes" id="UP000306441"/>
    </source>
</evidence>
<proteinExistence type="predicted"/>
<name>A0ABY2Q6J6_9HYPH</name>
<dbReference type="InterPro" id="IPR029033">
    <property type="entry name" value="His_PPase_superfam"/>
</dbReference>
<evidence type="ECO:0000313" key="1">
    <source>
        <dbReference type="EMBL" id="THF56709.1"/>
    </source>
</evidence>
<dbReference type="Proteomes" id="UP000306441">
    <property type="component" value="Unassembled WGS sequence"/>
</dbReference>
<dbReference type="EMBL" id="SSNY01000007">
    <property type="protein sequence ID" value="THF56709.1"/>
    <property type="molecule type" value="Genomic_DNA"/>
</dbReference>
<comment type="caution">
    <text evidence="1">The sequence shown here is derived from an EMBL/GenBank/DDBJ whole genome shotgun (WGS) entry which is preliminary data.</text>
</comment>
<protein>
    <submittedName>
        <fullName evidence="1">Histidine phosphatase family protein</fullName>
    </submittedName>
</protein>
<dbReference type="Pfam" id="PF00300">
    <property type="entry name" value="His_Phos_1"/>
    <property type="match status" value="1"/>
</dbReference>
<dbReference type="InterPro" id="IPR013078">
    <property type="entry name" value="His_Pase_superF_clade-1"/>
</dbReference>
<keyword evidence="2" id="KW-1185">Reference proteome</keyword>
<dbReference type="SUPFAM" id="SSF53254">
    <property type="entry name" value="Phosphoglycerate mutase-like"/>
    <property type="match status" value="1"/>
</dbReference>
<organism evidence="1 2">
    <name type="scientific">Ollibium composti</name>
    <dbReference type="NCBI Taxonomy" id="2675109"/>
    <lineage>
        <taxon>Bacteria</taxon>
        <taxon>Pseudomonadati</taxon>
        <taxon>Pseudomonadota</taxon>
        <taxon>Alphaproteobacteria</taxon>
        <taxon>Hyphomicrobiales</taxon>
        <taxon>Phyllobacteriaceae</taxon>
        <taxon>Ollibium</taxon>
    </lineage>
</organism>
<sequence length="185" mass="19436">MRARLTLICSGVTPAARHGAFPADEALDDRMPGMTVALKPLLARADRILTGPELRARQTAEALGLVAAPSETLRDQDFGRWTGKDIAEVGQAEPQALAAWLGDPNAVPGDGESFSAVMGRVAGWLDDLRGAAGHTVAVTHAAVIRAAILAVIGAPAACFARIDVTPLSLTDLRGDGRRWTLRQQA</sequence>
<accession>A0ABY2Q6J6</accession>